<accession>V4A5K4</accession>
<organism evidence="1 2">
    <name type="scientific">Lottia gigantea</name>
    <name type="common">Giant owl limpet</name>
    <dbReference type="NCBI Taxonomy" id="225164"/>
    <lineage>
        <taxon>Eukaryota</taxon>
        <taxon>Metazoa</taxon>
        <taxon>Spiralia</taxon>
        <taxon>Lophotrochozoa</taxon>
        <taxon>Mollusca</taxon>
        <taxon>Gastropoda</taxon>
        <taxon>Patellogastropoda</taxon>
        <taxon>Lottioidea</taxon>
        <taxon>Lottiidae</taxon>
        <taxon>Lottia</taxon>
    </lineage>
</organism>
<reference evidence="1 2" key="1">
    <citation type="journal article" date="2013" name="Nature">
        <title>Insights into bilaterian evolution from three spiralian genomes.</title>
        <authorList>
            <person name="Simakov O."/>
            <person name="Marletaz F."/>
            <person name="Cho S.J."/>
            <person name="Edsinger-Gonzales E."/>
            <person name="Havlak P."/>
            <person name="Hellsten U."/>
            <person name="Kuo D.H."/>
            <person name="Larsson T."/>
            <person name="Lv J."/>
            <person name="Arendt D."/>
            <person name="Savage R."/>
            <person name="Osoegawa K."/>
            <person name="de Jong P."/>
            <person name="Grimwood J."/>
            <person name="Chapman J.A."/>
            <person name="Shapiro H."/>
            <person name="Aerts A."/>
            <person name="Otillar R.P."/>
            <person name="Terry A.Y."/>
            <person name="Boore J.L."/>
            <person name="Grigoriev I.V."/>
            <person name="Lindberg D.R."/>
            <person name="Seaver E.C."/>
            <person name="Weisblat D.A."/>
            <person name="Putnam N.H."/>
            <person name="Rokhsar D.S."/>
        </authorList>
    </citation>
    <scope>NUCLEOTIDE SEQUENCE [LARGE SCALE GENOMIC DNA]</scope>
</reference>
<name>V4A5K4_LOTGI</name>
<keyword evidence="2" id="KW-1185">Reference proteome</keyword>
<evidence type="ECO:0000313" key="1">
    <source>
        <dbReference type="EMBL" id="ESO91972.1"/>
    </source>
</evidence>
<dbReference type="KEGG" id="lgi:LOTGIDRAFT_162975"/>
<gene>
    <name evidence="1" type="ORF">LOTGIDRAFT_162975</name>
</gene>
<proteinExistence type="predicted"/>
<sequence>MSELKNILMEGIINNIPEIMSEDEEDTELVLRRQPAVRRKGYIWSSKRVSIRLLSYGIQVEKSLFVPVFCGDFLCWALFRQYIAGFKMLCGLRFCGIGRVTVADRYTVDTCCPVQISFFVYGVQLIFCCSGQKCGWGMDYFCIQKTVKRSCSEDRDSNLREYIDSPIPPPRRRGTRRNVSKLQIPGDNVSKLQVPGDNISKLQVPGDNVSKLQVPGDNVSKLQVSGVNELNLQAPGI</sequence>
<dbReference type="Proteomes" id="UP000030746">
    <property type="component" value="Unassembled WGS sequence"/>
</dbReference>
<evidence type="ECO:0000313" key="2">
    <source>
        <dbReference type="Proteomes" id="UP000030746"/>
    </source>
</evidence>
<dbReference type="AlphaFoldDB" id="V4A5K4"/>
<dbReference type="GeneID" id="20239213"/>
<protein>
    <submittedName>
        <fullName evidence="1">Uncharacterized protein</fullName>
    </submittedName>
</protein>
<dbReference type="CTD" id="20239213"/>
<dbReference type="EMBL" id="KB202163">
    <property type="protein sequence ID" value="ESO91972.1"/>
    <property type="molecule type" value="Genomic_DNA"/>
</dbReference>
<dbReference type="RefSeq" id="XP_009057285.1">
    <property type="nucleotide sequence ID" value="XM_009059037.1"/>
</dbReference>
<dbReference type="HOGENOM" id="CLU_1171784_0_0_1"/>